<comment type="caution">
    <text evidence="2">The sequence shown here is derived from an EMBL/GenBank/DDBJ whole genome shotgun (WGS) entry which is preliminary data.</text>
</comment>
<name>A0ABV9E6C9_9ACTN</name>
<organism evidence="2 3">
    <name type="scientific">Nocardiopsis mangrovi</name>
    <dbReference type="NCBI Taxonomy" id="1179818"/>
    <lineage>
        <taxon>Bacteria</taxon>
        <taxon>Bacillati</taxon>
        <taxon>Actinomycetota</taxon>
        <taxon>Actinomycetes</taxon>
        <taxon>Streptosporangiales</taxon>
        <taxon>Nocardiopsidaceae</taxon>
        <taxon>Nocardiopsis</taxon>
    </lineage>
</organism>
<reference evidence="3" key="1">
    <citation type="journal article" date="2019" name="Int. J. Syst. Evol. Microbiol.">
        <title>The Global Catalogue of Microorganisms (GCM) 10K type strain sequencing project: providing services to taxonomists for standard genome sequencing and annotation.</title>
        <authorList>
            <consortium name="The Broad Institute Genomics Platform"/>
            <consortium name="The Broad Institute Genome Sequencing Center for Infectious Disease"/>
            <person name="Wu L."/>
            <person name="Ma J."/>
        </authorList>
    </citation>
    <scope>NUCLEOTIDE SEQUENCE [LARGE SCALE GENOMIC DNA]</scope>
    <source>
        <strain evidence="3">XZYJ18</strain>
    </source>
</reference>
<dbReference type="RefSeq" id="WP_378578923.1">
    <property type="nucleotide sequence ID" value="NZ_JBHSFQ010000033.1"/>
</dbReference>
<sequence length="48" mass="4752">MAPALTPTARGGGPAVGGSVPGDPEDTGQSEPAPETDDAQDDKDDKDD</sequence>
<keyword evidence="3" id="KW-1185">Reference proteome</keyword>
<accession>A0ABV9E6C9</accession>
<evidence type="ECO:0000256" key="1">
    <source>
        <dbReference type="SAM" id="MobiDB-lite"/>
    </source>
</evidence>
<dbReference type="Proteomes" id="UP001595923">
    <property type="component" value="Unassembled WGS sequence"/>
</dbReference>
<feature type="compositionally biased region" description="Gly residues" evidence="1">
    <location>
        <begin position="10"/>
        <end position="20"/>
    </location>
</feature>
<proteinExistence type="predicted"/>
<feature type="compositionally biased region" description="Acidic residues" evidence="1">
    <location>
        <begin position="23"/>
        <end position="48"/>
    </location>
</feature>
<evidence type="ECO:0000313" key="2">
    <source>
        <dbReference type="EMBL" id="MFC4565183.1"/>
    </source>
</evidence>
<evidence type="ECO:0000313" key="3">
    <source>
        <dbReference type="Proteomes" id="UP001595923"/>
    </source>
</evidence>
<dbReference type="EMBL" id="JBHSFQ010000033">
    <property type="protein sequence ID" value="MFC4565183.1"/>
    <property type="molecule type" value="Genomic_DNA"/>
</dbReference>
<feature type="region of interest" description="Disordered" evidence="1">
    <location>
        <begin position="1"/>
        <end position="48"/>
    </location>
</feature>
<protein>
    <submittedName>
        <fullName evidence="2">Uncharacterized protein</fullName>
    </submittedName>
</protein>
<gene>
    <name evidence="2" type="ORF">ACFO4E_25280</name>
</gene>